<dbReference type="InterPro" id="IPR016163">
    <property type="entry name" value="Ald_DH_C"/>
</dbReference>
<dbReference type="EMBL" id="WTYV01000007">
    <property type="protein sequence ID" value="MXO73022.1"/>
    <property type="molecule type" value="Genomic_DNA"/>
</dbReference>
<dbReference type="FunFam" id="3.40.605.10:FF:000007">
    <property type="entry name" value="NAD/NADP-dependent betaine aldehyde dehydrogenase"/>
    <property type="match status" value="1"/>
</dbReference>
<feature type="active site" evidence="3">
    <location>
        <position position="239"/>
    </location>
</feature>
<dbReference type="Gene3D" id="3.40.605.10">
    <property type="entry name" value="Aldehyde Dehydrogenase, Chain A, domain 1"/>
    <property type="match status" value="1"/>
</dbReference>
<keyword evidence="2 4" id="KW-0560">Oxidoreductase</keyword>
<organism evidence="6 7">
    <name type="scientific">Alteraurantiacibacter buctensis</name>
    <dbReference type="NCBI Taxonomy" id="1503981"/>
    <lineage>
        <taxon>Bacteria</taxon>
        <taxon>Pseudomonadati</taxon>
        <taxon>Pseudomonadota</taxon>
        <taxon>Alphaproteobacteria</taxon>
        <taxon>Sphingomonadales</taxon>
        <taxon>Erythrobacteraceae</taxon>
        <taxon>Alteraurantiacibacter</taxon>
    </lineage>
</organism>
<reference evidence="6 7" key="1">
    <citation type="submission" date="2019-12" db="EMBL/GenBank/DDBJ databases">
        <title>Genomic-based taxomic classification of the family Erythrobacteraceae.</title>
        <authorList>
            <person name="Xu L."/>
        </authorList>
    </citation>
    <scope>NUCLEOTIDE SEQUENCE [LARGE SCALE GENOMIC DNA]</scope>
    <source>
        <strain evidence="6 7">M0322</strain>
    </source>
</reference>
<dbReference type="PANTHER" id="PTHR11699">
    <property type="entry name" value="ALDEHYDE DEHYDROGENASE-RELATED"/>
    <property type="match status" value="1"/>
</dbReference>
<dbReference type="InterPro" id="IPR044086">
    <property type="entry name" value="LUC3-like"/>
</dbReference>
<dbReference type="SUPFAM" id="SSF53720">
    <property type="entry name" value="ALDH-like"/>
    <property type="match status" value="1"/>
</dbReference>
<comment type="caution">
    <text evidence="6">The sequence shown here is derived from an EMBL/GenBank/DDBJ whole genome shotgun (WGS) entry which is preliminary data.</text>
</comment>
<sequence length="465" mass="49504">MYQLLIDGQLVDGARQLDVVNPATGAVFATCARADEAQLEQAVAAAKKAFPTWATTPFAQRSKMLLQWADVIEARADEFARLLTQEQGKPLPQAAHEMGGAIAVLRTFANMELKPEVLRDDGDCRIIRQWTPLGVVAAITPWNFPMLLLMMKLAPGLSSGNTMVAKPAPTTPLTTLLLGETAADILPAGVLNVIVDQNDLGARLTSHPDIAKVSFTGSTGTGKRVMQAAADTLKRITLELGGNDAALVLDDADIGVVAPAIFQAATINAGQVCLAAKRVYAPRSLYEPLCDALAQLATDAVVDDGAKQGTQIGPIQNRAQFEKLKEFLADAHANGSVIAGGAPLDREGFFIAPTIVKDIPDSARLVQEEQFGPVLPILAYDDLDDAIARANDSEYGLGGTIWTSNPERAIEVAMKIDTGTVWINKHLDLPFDVPFGGAKQSGFGAEMGREGLEEFNQSKIVNVAL</sequence>
<dbReference type="InterPro" id="IPR016161">
    <property type="entry name" value="Ald_DH/histidinol_DH"/>
</dbReference>
<keyword evidence="7" id="KW-1185">Reference proteome</keyword>
<evidence type="ECO:0000256" key="2">
    <source>
        <dbReference type="ARBA" id="ARBA00023002"/>
    </source>
</evidence>
<comment type="similarity">
    <text evidence="1 4">Belongs to the aldehyde dehydrogenase family.</text>
</comment>
<dbReference type="InterPro" id="IPR029510">
    <property type="entry name" value="Ald_DH_CS_GLU"/>
</dbReference>
<name>A0A844Z0J3_9SPHN</name>
<proteinExistence type="inferred from homology"/>
<evidence type="ECO:0000259" key="5">
    <source>
        <dbReference type="Pfam" id="PF00171"/>
    </source>
</evidence>
<dbReference type="CDD" id="cd07106">
    <property type="entry name" value="ALDH_AldA-AAD23400"/>
    <property type="match status" value="1"/>
</dbReference>
<evidence type="ECO:0000256" key="1">
    <source>
        <dbReference type="ARBA" id="ARBA00009986"/>
    </source>
</evidence>
<dbReference type="AlphaFoldDB" id="A0A844Z0J3"/>
<feature type="domain" description="Aldehyde dehydrogenase" evidence="5">
    <location>
        <begin position="15"/>
        <end position="461"/>
    </location>
</feature>
<evidence type="ECO:0000313" key="7">
    <source>
        <dbReference type="Proteomes" id="UP000466966"/>
    </source>
</evidence>
<dbReference type="OrthoDB" id="9761688at2"/>
<dbReference type="InterPro" id="IPR016162">
    <property type="entry name" value="Ald_DH_N"/>
</dbReference>
<dbReference type="RefSeq" id="WP_160772957.1">
    <property type="nucleotide sequence ID" value="NZ_WTYV01000007.1"/>
</dbReference>
<dbReference type="PROSITE" id="PS00687">
    <property type="entry name" value="ALDEHYDE_DEHYDR_GLU"/>
    <property type="match status" value="1"/>
</dbReference>
<gene>
    <name evidence="6" type="ORF">GRI99_15435</name>
</gene>
<dbReference type="GO" id="GO:0016620">
    <property type="term" value="F:oxidoreductase activity, acting on the aldehyde or oxo group of donors, NAD or NADP as acceptor"/>
    <property type="evidence" value="ECO:0007669"/>
    <property type="project" value="InterPro"/>
</dbReference>
<dbReference type="Gene3D" id="3.40.309.10">
    <property type="entry name" value="Aldehyde Dehydrogenase, Chain A, domain 2"/>
    <property type="match status" value="1"/>
</dbReference>
<dbReference type="Proteomes" id="UP000466966">
    <property type="component" value="Unassembled WGS sequence"/>
</dbReference>
<dbReference type="InterPro" id="IPR015590">
    <property type="entry name" value="Aldehyde_DH_dom"/>
</dbReference>
<evidence type="ECO:0000256" key="3">
    <source>
        <dbReference type="PROSITE-ProRule" id="PRU10007"/>
    </source>
</evidence>
<protein>
    <submittedName>
        <fullName evidence="6">Aldehyde dehydrogenase family protein</fullName>
    </submittedName>
</protein>
<accession>A0A844Z0J3</accession>
<evidence type="ECO:0000313" key="6">
    <source>
        <dbReference type="EMBL" id="MXO73022.1"/>
    </source>
</evidence>
<dbReference type="Pfam" id="PF00171">
    <property type="entry name" value="Aldedh"/>
    <property type="match status" value="1"/>
</dbReference>
<evidence type="ECO:0000256" key="4">
    <source>
        <dbReference type="RuleBase" id="RU003345"/>
    </source>
</evidence>